<accession>A0A4U6D2B7</accession>
<organism evidence="3 4">
    <name type="scientific">Dyadobacter frigoris</name>
    <dbReference type="NCBI Taxonomy" id="2576211"/>
    <lineage>
        <taxon>Bacteria</taxon>
        <taxon>Pseudomonadati</taxon>
        <taxon>Bacteroidota</taxon>
        <taxon>Cytophagia</taxon>
        <taxon>Cytophagales</taxon>
        <taxon>Spirosomataceae</taxon>
        <taxon>Dyadobacter</taxon>
    </lineage>
</organism>
<dbReference type="Gene3D" id="3.30.450.40">
    <property type="match status" value="1"/>
</dbReference>
<evidence type="ECO:0000313" key="3">
    <source>
        <dbReference type="EMBL" id="TKT91302.1"/>
    </source>
</evidence>
<dbReference type="FunFam" id="3.30.450.40:FF:000008">
    <property type="entry name" value="GAF domain-containing proteins"/>
    <property type="match status" value="1"/>
</dbReference>
<gene>
    <name evidence="3" type="ORF">FDK13_16825</name>
</gene>
<dbReference type="PANTHER" id="PTHR21021">
    <property type="entry name" value="GAF/PUTATIVE CYTOSKELETAL PROTEIN"/>
    <property type="match status" value="1"/>
</dbReference>
<dbReference type="PANTHER" id="PTHR21021:SF15">
    <property type="entry name" value="FREE METHIONINE-R-SULFOXIDE REDUCTASE"/>
    <property type="match status" value="1"/>
</dbReference>
<dbReference type="Pfam" id="PF13185">
    <property type="entry name" value="GAF_2"/>
    <property type="match status" value="1"/>
</dbReference>
<evidence type="ECO:0000259" key="2">
    <source>
        <dbReference type="Pfam" id="PF13185"/>
    </source>
</evidence>
<protein>
    <submittedName>
        <fullName evidence="3">GAF domain-containing protein</fullName>
    </submittedName>
</protein>
<evidence type="ECO:0000256" key="1">
    <source>
        <dbReference type="ARBA" id="ARBA00038454"/>
    </source>
</evidence>
<dbReference type="InterPro" id="IPR051330">
    <property type="entry name" value="Phosphatase_reg/MetRdx"/>
</dbReference>
<evidence type="ECO:0000313" key="4">
    <source>
        <dbReference type="Proteomes" id="UP000304900"/>
    </source>
</evidence>
<dbReference type="OrthoDB" id="9796252at2"/>
<proteinExistence type="inferred from homology"/>
<name>A0A4U6D2B7_9BACT</name>
<dbReference type="Proteomes" id="UP000304900">
    <property type="component" value="Unassembled WGS sequence"/>
</dbReference>
<dbReference type="GO" id="GO:0033745">
    <property type="term" value="F:L-methionine-(R)-S-oxide reductase activity"/>
    <property type="evidence" value="ECO:0007669"/>
    <property type="project" value="TreeGrafter"/>
</dbReference>
<dbReference type="InterPro" id="IPR003018">
    <property type="entry name" value="GAF"/>
</dbReference>
<reference evidence="3 4" key="1">
    <citation type="submission" date="2019-05" db="EMBL/GenBank/DDBJ databases">
        <title>Dyadobacter AR-3-8 sp. nov., isolated from arctic soil.</title>
        <authorList>
            <person name="Chaudhary D.K."/>
        </authorList>
    </citation>
    <scope>NUCLEOTIDE SEQUENCE [LARGE SCALE GENOMIC DNA]</scope>
    <source>
        <strain evidence="3 4">AR-3-8</strain>
    </source>
</reference>
<feature type="domain" description="GAF" evidence="2">
    <location>
        <begin position="33"/>
        <end position="156"/>
    </location>
</feature>
<dbReference type="RefSeq" id="WP_137341162.1">
    <property type="nucleotide sequence ID" value="NZ_BSQH01000021.1"/>
</dbReference>
<dbReference type="SUPFAM" id="SSF55781">
    <property type="entry name" value="GAF domain-like"/>
    <property type="match status" value="1"/>
</dbReference>
<dbReference type="InterPro" id="IPR029016">
    <property type="entry name" value="GAF-like_dom_sf"/>
</dbReference>
<keyword evidence="4" id="KW-1185">Reference proteome</keyword>
<dbReference type="EMBL" id="SZVO01000007">
    <property type="protein sequence ID" value="TKT91302.1"/>
    <property type="molecule type" value="Genomic_DNA"/>
</dbReference>
<comment type="similarity">
    <text evidence="1">Belongs to the free Met sulfoxide reductase family.</text>
</comment>
<comment type="caution">
    <text evidence="3">The sequence shown here is derived from an EMBL/GenBank/DDBJ whole genome shotgun (WGS) entry which is preliminary data.</text>
</comment>
<dbReference type="AlphaFoldDB" id="A0A4U6D2B7"/>
<dbReference type="GO" id="GO:0005829">
    <property type="term" value="C:cytosol"/>
    <property type="evidence" value="ECO:0007669"/>
    <property type="project" value="TreeGrafter"/>
</dbReference>
<sequence length="161" mass="17566">MAEELIIPVGTDRKEIYEVLLPQINSLIETESDLTANLANIAAALKEAFGFFWVGFYVAKEGQLVLGPFQGPIACTRIPFHKGVCGASYSRQKTIIVPDVDQFPGHIACASASKSEIVLPVFHRNGTVAMVLDVDSDQLNDFSETDAEGLQSILTLLERKL</sequence>